<dbReference type="PANTHER" id="PTHR37812">
    <property type="entry name" value="MU-LIKE PROPHAGE FLUMU PROTEIN C"/>
    <property type="match status" value="1"/>
</dbReference>
<dbReference type="PANTHER" id="PTHR37812:SF1">
    <property type="entry name" value="MU-LIKE PROPHAGE FLUMU PROTEIN C"/>
    <property type="match status" value="1"/>
</dbReference>
<dbReference type="SUPFAM" id="SSF46689">
    <property type="entry name" value="Homeodomain-like"/>
    <property type="match status" value="1"/>
</dbReference>
<dbReference type="InterPro" id="IPR052411">
    <property type="entry name" value="c-mor_Regulatory_Protein"/>
</dbReference>
<dbReference type="InterPro" id="IPR049739">
    <property type="entry name" value="YraL-like"/>
</dbReference>
<protein>
    <recommendedName>
        <fullName evidence="1">Mor transcription activator domain-containing protein</fullName>
    </recommendedName>
</protein>
<evidence type="ECO:0000259" key="1">
    <source>
        <dbReference type="Pfam" id="PF08765"/>
    </source>
</evidence>
<reference evidence="2" key="1">
    <citation type="journal article" date="2021" name="PeerJ">
        <title>Extensive microbial diversity within the chicken gut microbiome revealed by metagenomics and culture.</title>
        <authorList>
            <person name="Gilroy R."/>
            <person name="Ravi A."/>
            <person name="Getino M."/>
            <person name="Pursley I."/>
            <person name="Horton D.L."/>
            <person name="Alikhan N.F."/>
            <person name="Baker D."/>
            <person name="Gharbi K."/>
            <person name="Hall N."/>
            <person name="Watson M."/>
            <person name="Adriaenssens E.M."/>
            <person name="Foster-Nyarko E."/>
            <person name="Jarju S."/>
            <person name="Secka A."/>
            <person name="Antonio M."/>
            <person name="Oren A."/>
            <person name="Chaudhuri R.R."/>
            <person name="La Ragione R."/>
            <person name="Hildebrand F."/>
            <person name="Pallen M.J."/>
        </authorList>
    </citation>
    <scope>NUCLEOTIDE SEQUENCE</scope>
    <source>
        <strain evidence="2">USAMLcec2-132</strain>
    </source>
</reference>
<accession>A0A9D2NBH0</accession>
<evidence type="ECO:0000313" key="3">
    <source>
        <dbReference type="Proteomes" id="UP000823891"/>
    </source>
</evidence>
<evidence type="ECO:0000313" key="2">
    <source>
        <dbReference type="EMBL" id="HJC22361.1"/>
    </source>
</evidence>
<dbReference type="AlphaFoldDB" id="A0A9D2NBH0"/>
<dbReference type="InterPro" id="IPR014875">
    <property type="entry name" value="Mor_transcription_activator"/>
</dbReference>
<name>A0A9D2NBH0_9FIRM</name>
<comment type="caution">
    <text evidence="2">The sequence shown here is derived from an EMBL/GenBank/DDBJ whole genome shotgun (WGS) entry which is preliminary data.</text>
</comment>
<feature type="domain" description="Mor transcription activator" evidence="1">
    <location>
        <begin position="7"/>
        <end position="89"/>
    </location>
</feature>
<proteinExistence type="predicted"/>
<dbReference type="Proteomes" id="UP000823891">
    <property type="component" value="Unassembled WGS sequence"/>
</dbReference>
<dbReference type="Gene3D" id="1.10.10.60">
    <property type="entry name" value="Homeodomain-like"/>
    <property type="match status" value="1"/>
</dbReference>
<dbReference type="InterPro" id="IPR009057">
    <property type="entry name" value="Homeodomain-like_sf"/>
</dbReference>
<reference evidence="2" key="2">
    <citation type="submission" date="2021-04" db="EMBL/GenBank/DDBJ databases">
        <authorList>
            <person name="Gilroy R."/>
        </authorList>
    </citation>
    <scope>NUCLEOTIDE SEQUENCE</scope>
    <source>
        <strain evidence="2">USAMLcec2-132</strain>
    </source>
</reference>
<organism evidence="2 3">
    <name type="scientific">Candidatus Eisenbergiella merdavium</name>
    <dbReference type="NCBI Taxonomy" id="2838551"/>
    <lineage>
        <taxon>Bacteria</taxon>
        <taxon>Bacillati</taxon>
        <taxon>Bacillota</taxon>
        <taxon>Clostridia</taxon>
        <taxon>Lachnospirales</taxon>
        <taxon>Lachnospiraceae</taxon>
        <taxon>Eisenbergiella</taxon>
    </lineage>
</organism>
<gene>
    <name evidence="2" type="ORF">H9761_01490</name>
</gene>
<dbReference type="Pfam" id="PF08765">
    <property type="entry name" value="Mor"/>
    <property type="match status" value="1"/>
</dbReference>
<dbReference type="NCBIfam" id="NF040785">
    <property type="entry name" value="CD3324_fam"/>
    <property type="match status" value="1"/>
</dbReference>
<dbReference type="EMBL" id="DWWS01000008">
    <property type="protein sequence ID" value="HJC22361.1"/>
    <property type="molecule type" value="Genomic_DNA"/>
</dbReference>
<sequence>MGYKSAANVLPVHLVSEIQKYIDGEYLYIPSRERKAWGSKNGAKEKLAQRDSEIYQDHRNGADLEALSKKYCISIKAVEKVLTAQRKQEV</sequence>